<dbReference type="AlphaFoldDB" id="X6N6J3"/>
<proteinExistence type="predicted"/>
<dbReference type="EMBL" id="ASPP01012131">
    <property type="protein sequence ID" value="ETO20907.1"/>
    <property type="molecule type" value="Genomic_DNA"/>
</dbReference>
<feature type="compositionally biased region" description="Basic and acidic residues" evidence="1">
    <location>
        <begin position="509"/>
        <end position="520"/>
    </location>
</feature>
<protein>
    <submittedName>
        <fullName evidence="2">Uncharacterized protein</fullName>
    </submittedName>
</protein>
<evidence type="ECO:0000313" key="2">
    <source>
        <dbReference type="EMBL" id="ETO20907.1"/>
    </source>
</evidence>
<evidence type="ECO:0000313" key="3">
    <source>
        <dbReference type="Proteomes" id="UP000023152"/>
    </source>
</evidence>
<dbReference type="InterPro" id="IPR016024">
    <property type="entry name" value="ARM-type_fold"/>
</dbReference>
<feature type="compositionally biased region" description="Polar residues" evidence="1">
    <location>
        <begin position="444"/>
        <end position="460"/>
    </location>
</feature>
<dbReference type="Gene3D" id="1.25.10.10">
    <property type="entry name" value="Leucine-rich Repeat Variant"/>
    <property type="match status" value="1"/>
</dbReference>
<organism evidence="2 3">
    <name type="scientific">Reticulomyxa filosa</name>
    <dbReference type="NCBI Taxonomy" id="46433"/>
    <lineage>
        <taxon>Eukaryota</taxon>
        <taxon>Sar</taxon>
        <taxon>Rhizaria</taxon>
        <taxon>Retaria</taxon>
        <taxon>Foraminifera</taxon>
        <taxon>Monothalamids</taxon>
        <taxon>Reticulomyxidae</taxon>
        <taxon>Reticulomyxa</taxon>
    </lineage>
</organism>
<feature type="compositionally biased region" description="Basic and acidic residues" evidence="1">
    <location>
        <begin position="463"/>
        <end position="472"/>
    </location>
</feature>
<gene>
    <name evidence="2" type="ORF">RFI_16304</name>
</gene>
<name>X6N6J3_RETFI</name>
<dbReference type="InterPro" id="IPR011989">
    <property type="entry name" value="ARM-like"/>
</dbReference>
<feature type="compositionally biased region" description="Basic and acidic residues" evidence="1">
    <location>
        <begin position="393"/>
        <end position="411"/>
    </location>
</feature>
<feature type="region of interest" description="Disordered" evidence="1">
    <location>
        <begin position="131"/>
        <end position="520"/>
    </location>
</feature>
<reference evidence="2 3" key="1">
    <citation type="journal article" date="2013" name="Curr. Biol.">
        <title>The Genome of the Foraminiferan Reticulomyxa filosa.</title>
        <authorList>
            <person name="Glockner G."/>
            <person name="Hulsmann N."/>
            <person name="Schleicher M."/>
            <person name="Noegel A.A."/>
            <person name="Eichinger L."/>
            <person name="Gallinger C."/>
            <person name="Pawlowski J."/>
            <person name="Sierra R."/>
            <person name="Euteneuer U."/>
            <person name="Pillet L."/>
            <person name="Moustafa A."/>
            <person name="Platzer M."/>
            <person name="Groth M."/>
            <person name="Szafranski K."/>
            <person name="Schliwa M."/>
        </authorList>
    </citation>
    <scope>NUCLEOTIDE SEQUENCE [LARGE SCALE GENOMIC DNA]</scope>
</reference>
<evidence type="ECO:0000256" key="1">
    <source>
        <dbReference type="SAM" id="MobiDB-lite"/>
    </source>
</evidence>
<comment type="caution">
    <text evidence="2">The sequence shown here is derived from an EMBL/GenBank/DDBJ whole genome shotgun (WGS) entry which is preliminary data.</text>
</comment>
<feature type="compositionally biased region" description="Low complexity" evidence="1">
    <location>
        <begin position="338"/>
        <end position="371"/>
    </location>
</feature>
<accession>X6N6J3</accession>
<dbReference type="OMA" id="EHNADNS"/>
<feature type="compositionally biased region" description="Acidic residues" evidence="1">
    <location>
        <begin position="430"/>
        <end position="442"/>
    </location>
</feature>
<sequence length="620" mass="68485">MNERETKTLDERENVSKTALETLPNVFNELLDKGNKDQVLSHLDDVIDGLFRVLDNPKYRNNKQEAQNALNEILSSVMKSGNPDAVLYAVGLLTEEMNTERNSNPEARKQAMEQLKKLLFGDGTVSWAEVQPDKPIPYGSDTQNLPADGSPNREWLDIADGTQKGPSEDLYKPDDEHNADNSNDDGSGPTNGDGKSGGDKTDKKQGAEYDDDDDDDDDDGRKKKRKDQELEEETTYGGDTQNGKKIRDQQKNQLPSNRGKKGKENEMQIRFGKVKKEEPVDDEMSAEKADQKGGKNVQKQSHSGKDNKLSAQGTDEENVDNSDNGLNNKDDKNRNDNGDNNNNNNNNNNDNNNNNNDNNNNNNDNNNNNNDNNEKVYDNEQDNPNTVDGKGPGSDKNDKKGGNNGNDDKGKNGNAGNDVENKDGSKNNPGDDDTLIEYDDDAPNGSSNAKGNPENPNSNRGKGKNDADKDGVQEENDGLDNDGFQSSKAAHGQDDTYNPSDDADDNKEDDSKSPEEIGDEFRNVVKEGIEYALNDPNKDNSENASKVVHAINSKAPGYSKELDKEAQKKFFKWKSSQMKAPKKIEPSNKALPTLRVGEKRVHTIDQTVEINIKPPVMPDI</sequence>
<feature type="compositionally biased region" description="Basic and acidic residues" evidence="1">
    <location>
        <begin position="166"/>
        <end position="179"/>
    </location>
</feature>
<keyword evidence="3" id="KW-1185">Reference proteome</keyword>
<feature type="compositionally biased region" description="Basic and acidic residues" evidence="1">
    <location>
        <begin position="196"/>
        <end position="207"/>
    </location>
</feature>
<dbReference type="Proteomes" id="UP000023152">
    <property type="component" value="Unassembled WGS sequence"/>
</dbReference>
<feature type="compositionally biased region" description="Acidic residues" evidence="1">
    <location>
        <begin position="208"/>
        <end position="218"/>
    </location>
</feature>
<feature type="compositionally biased region" description="Basic and acidic residues" evidence="1">
    <location>
        <begin position="328"/>
        <end position="337"/>
    </location>
</feature>
<dbReference type="SUPFAM" id="SSF48371">
    <property type="entry name" value="ARM repeat"/>
    <property type="match status" value="1"/>
</dbReference>